<dbReference type="PROSITE" id="PS50172">
    <property type="entry name" value="BRCT"/>
    <property type="match status" value="3"/>
</dbReference>
<dbReference type="Pfam" id="PF00533">
    <property type="entry name" value="BRCT"/>
    <property type="match status" value="1"/>
</dbReference>
<dbReference type="GO" id="GO:0033314">
    <property type="term" value="P:mitotic DNA replication checkpoint signaling"/>
    <property type="evidence" value="ECO:0007669"/>
    <property type="project" value="TreeGrafter"/>
</dbReference>
<dbReference type="EMBL" id="KN822040">
    <property type="protein sequence ID" value="KIM62720.1"/>
    <property type="molecule type" value="Genomic_DNA"/>
</dbReference>
<proteinExistence type="predicted"/>
<organism evidence="4 5">
    <name type="scientific">Scleroderma citrinum Foug A</name>
    <dbReference type="NCBI Taxonomy" id="1036808"/>
    <lineage>
        <taxon>Eukaryota</taxon>
        <taxon>Fungi</taxon>
        <taxon>Dikarya</taxon>
        <taxon>Basidiomycota</taxon>
        <taxon>Agaricomycotina</taxon>
        <taxon>Agaricomycetes</taxon>
        <taxon>Agaricomycetidae</taxon>
        <taxon>Boletales</taxon>
        <taxon>Sclerodermatineae</taxon>
        <taxon>Sclerodermataceae</taxon>
        <taxon>Scleroderma</taxon>
    </lineage>
</organism>
<feature type="compositionally biased region" description="Polar residues" evidence="2">
    <location>
        <begin position="753"/>
        <end position="762"/>
    </location>
</feature>
<dbReference type="FunCoup" id="A0A0C3DPY5">
    <property type="interactions" value="20"/>
</dbReference>
<dbReference type="Pfam" id="PF12738">
    <property type="entry name" value="PTCB-BRCT"/>
    <property type="match status" value="2"/>
</dbReference>
<evidence type="ECO:0000313" key="4">
    <source>
        <dbReference type="EMBL" id="KIM62720.1"/>
    </source>
</evidence>
<dbReference type="InterPro" id="IPR036420">
    <property type="entry name" value="BRCT_dom_sf"/>
</dbReference>
<feature type="domain" description="BRCT" evidence="3">
    <location>
        <begin position="51"/>
        <end position="124"/>
    </location>
</feature>
<feature type="compositionally biased region" description="Basic and acidic residues" evidence="2">
    <location>
        <begin position="24"/>
        <end position="39"/>
    </location>
</feature>
<dbReference type="CDD" id="cd17731">
    <property type="entry name" value="BRCT_TopBP1_rpt2_like"/>
    <property type="match status" value="1"/>
</dbReference>
<protein>
    <recommendedName>
        <fullName evidence="3">BRCT domain-containing protein</fullName>
    </recommendedName>
</protein>
<dbReference type="AlphaFoldDB" id="A0A0C3DPY5"/>
<reference evidence="5" key="2">
    <citation type="submission" date="2015-01" db="EMBL/GenBank/DDBJ databases">
        <title>Evolutionary Origins and Diversification of the Mycorrhizal Mutualists.</title>
        <authorList>
            <consortium name="DOE Joint Genome Institute"/>
            <consortium name="Mycorrhizal Genomics Consortium"/>
            <person name="Kohler A."/>
            <person name="Kuo A."/>
            <person name="Nagy L.G."/>
            <person name="Floudas D."/>
            <person name="Copeland A."/>
            <person name="Barry K.W."/>
            <person name="Cichocki N."/>
            <person name="Veneault-Fourrey C."/>
            <person name="LaButti K."/>
            <person name="Lindquist E.A."/>
            <person name="Lipzen A."/>
            <person name="Lundell T."/>
            <person name="Morin E."/>
            <person name="Murat C."/>
            <person name="Riley R."/>
            <person name="Ohm R."/>
            <person name="Sun H."/>
            <person name="Tunlid A."/>
            <person name="Henrissat B."/>
            <person name="Grigoriev I.V."/>
            <person name="Hibbett D.S."/>
            <person name="Martin F."/>
        </authorList>
    </citation>
    <scope>NUCLEOTIDE SEQUENCE [LARGE SCALE GENOMIC DNA]</scope>
    <source>
        <strain evidence="5">Foug A</strain>
    </source>
</reference>
<dbReference type="STRING" id="1036808.A0A0C3DPY5"/>
<feature type="region of interest" description="Disordered" evidence="2">
    <location>
        <begin position="1"/>
        <end position="47"/>
    </location>
</feature>
<dbReference type="PANTHER" id="PTHR13561">
    <property type="entry name" value="DNA REPLICATION REGULATOR DPB11-RELATED"/>
    <property type="match status" value="1"/>
</dbReference>
<keyword evidence="5" id="KW-1185">Reference proteome</keyword>
<dbReference type="InParanoid" id="A0A0C3DPY5"/>
<feature type="region of interest" description="Disordered" evidence="2">
    <location>
        <begin position="781"/>
        <end position="830"/>
    </location>
</feature>
<dbReference type="SUPFAM" id="SSF52113">
    <property type="entry name" value="BRCT domain"/>
    <property type="match status" value="3"/>
</dbReference>
<feature type="region of interest" description="Disordered" evidence="2">
    <location>
        <begin position="388"/>
        <end position="426"/>
    </location>
</feature>
<evidence type="ECO:0000259" key="3">
    <source>
        <dbReference type="PROSITE" id="PS50172"/>
    </source>
</evidence>
<dbReference type="OrthoDB" id="251770at2759"/>
<dbReference type="CDD" id="cd00027">
    <property type="entry name" value="BRCT"/>
    <property type="match status" value="1"/>
</dbReference>
<name>A0A0C3DPY5_9AGAM</name>
<gene>
    <name evidence="4" type="ORF">SCLCIDRAFT_118874</name>
</gene>
<feature type="domain" description="BRCT" evidence="3">
    <location>
        <begin position="548"/>
        <end position="613"/>
    </location>
</feature>
<feature type="compositionally biased region" description="Low complexity" evidence="2">
    <location>
        <begin position="689"/>
        <end position="705"/>
    </location>
</feature>
<dbReference type="Proteomes" id="UP000053989">
    <property type="component" value="Unassembled WGS sequence"/>
</dbReference>
<sequence>MRRSNKSHKVPNVKLRPAQASAHRSRDGRDATWPDHSSDSEMAPSASMADLCPRPFKGVTVCATGQVDKPTLFKQAFELGAMSTSDFTDRVTHLIANAHGGAKYTCALERKIPIMTTEWINESYAIWLRGDDVNFQESVSKYRLPVFSGVVLSLSGIEDVNRRAEINRRLTAQQGVYIKNLERPVKVTHLLCSGDVETDKMRYAAKFNQKGEANIHLVWEEWFWDCLEFGGRFDEKKYHVKRPRPERRSLNEVSIVPVAGPSTAPNTHVDLDCSSDNLQQAQPHSQVPPSQSNFGVIDHLPSELEEEEEEAAAINRAPVATLHLWQSLLKPRGFELDGGKLVRSPSKSQTRRSDSTGLPPLVNGAGNGKGKERESVISTFRRTTSFAHVQKEPSIRQPFRRDTSNAAQGPEDAEGSGSKHSSNPEGSSVAALFADYTFRLLGEARCPNVRSAIEGCSGVVTDDDTAEADFIIVRLISGSKLYRDEPDLNERTKYRTECWLEHSVFLERICAPEDNVSFTPLGIPTPIPDAENVVLSLSGLDQSDLCWIRRLLRALGITLAQNFSRRSTHLLCPTGNGAKFDKALEWRIPVVSMGWLNYMARVGAIPDVREYLVAVLQNDFVVGGHCEGSGNDVQMADEPADGRFSRPLFAKRPDLLQDSTPDRWSLLTMVFSFGRPSSPLGGEPQPELPASSPCQVPPQSSSPAPDFYPALPTEPPRQLTRRPIHPSPTLSSLDTDARIPSSTSPSPMKLLPSSISGDTPTQERPPGLGDVAKALERTLTTLLGKRSSEEADTSQTRKGKRPRPQPPSKIKSARRESYDSLSSLPRPELDNSCYEDINLLEAIQPTEESMRVTYEDPVQLEEKRRLMMLLGVEQPPDPAEENLSGRKRRSGTRAGGSRLT</sequence>
<dbReference type="GO" id="GO:0007095">
    <property type="term" value="P:mitotic G2 DNA damage checkpoint signaling"/>
    <property type="evidence" value="ECO:0007669"/>
    <property type="project" value="TreeGrafter"/>
</dbReference>
<evidence type="ECO:0000256" key="2">
    <source>
        <dbReference type="SAM" id="MobiDB-lite"/>
    </source>
</evidence>
<evidence type="ECO:0000313" key="5">
    <source>
        <dbReference type="Proteomes" id="UP000053989"/>
    </source>
</evidence>
<dbReference type="SMART" id="SM00292">
    <property type="entry name" value="BRCT"/>
    <property type="match status" value="3"/>
</dbReference>
<feature type="domain" description="BRCT" evidence="3">
    <location>
        <begin position="142"/>
        <end position="240"/>
    </location>
</feature>
<feature type="compositionally biased region" description="Basic and acidic residues" evidence="2">
    <location>
        <begin position="389"/>
        <end position="403"/>
    </location>
</feature>
<reference evidence="4 5" key="1">
    <citation type="submission" date="2014-04" db="EMBL/GenBank/DDBJ databases">
        <authorList>
            <consortium name="DOE Joint Genome Institute"/>
            <person name="Kuo A."/>
            <person name="Kohler A."/>
            <person name="Nagy L.G."/>
            <person name="Floudas D."/>
            <person name="Copeland A."/>
            <person name="Barry K.W."/>
            <person name="Cichocki N."/>
            <person name="Veneault-Fourrey C."/>
            <person name="LaButti K."/>
            <person name="Lindquist E.A."/>
            <person name="Lipzen A."/>
            <person name="Lundell T."/>
            <person name="Morin E."/>
            <person name="Murat C."/>
            <person name="Sun H."/>
            <person name="Tunlid A."/>
            <person name="Henrissat B."/>
            <person name="Grigoriev I.V."/>
            <person name="Hibbett D.S."/>
            <person name="Martin F."/>
            <person name="Nordberg H.P."/>
            <person name="Cantor M.N."/>
            <person name="Hua S.X."/>
        </authorList>
    </citation>
    <scope>NUCLEOTIDE SEQUENCE [LARGE SCALE GENOMIC DNA]</scope>
    <source>
        <strain evidence="4 5">Foug A</strain>
    </source>
</reference>
<evidence type="ECO:0000256" key="1">
    <source>
        <dbReference type="ARBA" id="ARBA00022737"/>
    </source>
</evidence>
<feature type="region of interest" description="Disordered" evidence="2">
    <location>
        <begin position="677"/>
        <end position="769"/>
    </location>
</feature>
<dbReference type="InterPro" id="IPR001357">
    <property type="entry name" value="BRCT_dom"/>
</dbReference>
<keyword evidence="1" id="KW-0677">Repeat</keyword>
<feature type="compositionally biased region" description="Basic residues" evidence="2">
    <location>
        <begin position="1"/>
        <end position="11"/>
    </location>
</feature>
<feature type="region of interest" description="Disordered" evidence="2">
    <location>
        <begin position="335"/>
        <end position="374"/>
    </location>
</feature>
<dbReference type="HOGENOM" id="CLU_007843_0_0_1"/>
<dbReference type="Gene3D" id="3.40.50.10190">
    <property type="entry name" value="BRCT domain"/>
    <property type="match status" value="4"/>
</dbReference>
<dbReference type="InterPro" id="IPR059215">
    <property type="entry name" value="BRCT2_TopBP1-like"/>
</dbReference>
<dbReference type="PANTHER" id="PTHR13561:SF20">
    <property type="entry name" value="DNA TOPOISOMERASE 2-BINDING PROTEIN 1"/>
    <property type="match status" value="1"/>
</dbReference>
<feature type="compositionally biased region" description="Polar residues" evidence="2">
    <location>
        <begin position="728"/>
        <end position="746"/>
    </location>
</feature>
<dbReference type="GO" id="GO:0006270">
    <property type="term" value="P:DNA replication initiation"/>
    <property type="evidence" value="ECO:0007669"/>
    <property type="project" value="TreeGrafter"/>
</dbReference>
<feature type="region of interest" description="Disordered" evidence="2">
    <location>
        <begin position="872"/>
        <end position="900"/>
    </location>
</feature>
<accession>A0A0C3DPY5</accession>